<keyword evidence="2 8" id="KW-1003">Cell membrane</keyword>
<keyword evidence="8 9" id="KW-0813">Transport</keyword>
<dbReference type="GO" id="GO:0009252">
    <property type="term" value="P:peptidoglycan biosynthetic process"/>
    <property type="evidence" value="ECO:0007669"/>
    <property type="project" value="UniProtKB-UniRule"/>
</dbReference>
<dbReference type="UniPathway" id="UPA00219"/>
<dbReference type="GO" id="GO:0005886">
    <property type="term" value="C:plasma membrane"/>
    <property type="evidence" value="ECO:0007669"/>
    <property type="project" value="UniProtKB-SubCell"/>
</dbReference>
<dbReference type="PIRSF" id="PIRSF002869">
    <property type="entry name" value="MviN"/>
    <property type="match status" value="1"/>
</dbReference>
<reference evidence="11" key="1">
    <citation type="submission" date="2017-09" db="EMBL/GenBank/DDBJ databases">
        <title>Depth-based differentiation of microbial function through sediment-hosted aquifers and enrichment of novel symbionts in the deep terrestrial subsurface.</title>
        <authorList>
            <person name="Probst A.J."/>
            <person name="Ladd B."/>
            <person name="Jarett J.K."/>
            <person name="Geller-Mcgrath D.E."/>
            <person name="Sieber C.M.K."/>
            <person name="Emerson J.B."/>
            <person name="Anantharaman K."/>
            <person name="Thomas B.C."/>
            <person name="Malmstrom R."/>
            <person name="Stieglmeier M."/>
            <person name="Klingl A."/>
            <person name="Woyke T."/>
            <person name="Ryan C.M."/>
            <person name="Banfield J.F."/>
        </authorList>
    </citation>
    <scope>NUCLEOTIDE SEQUENCE [LARGE SCALE GENOMIC DNA]</scope>
</reference>
<dbReference type="HAMAP" id="MF_02078">
    <property type="entry name" value="MurJ_MviN"/>
    <property type="match status" value="1"/>
</dbReference>
<comment type="pathway">
    <text evidence="8">Cell wall biogenesis; peptidoglycan biosynthesis.</text>
</comment>
<dbReference type="GO" id="GO:0071555">
    <property type="term" value="P:cell wall organization"/>
    <property type="evidence" value="ECO:0007669"/>
    <property type="project" value="UniProtKB-UniRule"/>
</dbReference>
<feature type="transmembrane region" description="Helical" evidence="8">
    <location>
        <begin position="493"/>
        <end position="515"/>
    </location>
</feature>
<gene>
    <name evidence="10" type="primary">mviN</name>
    <name evidence="8" type="synonym">murJ</name>
    <name evidence="10" type="ORF">COS54_01925</name>
</gene>
<dbReference type="InterPro" id="IPR051050">
    <property type="entry name" value="Lipid_II_flippase_MurJ/MviN"/>
</dbReference>
<feature type="transmembrane region" description="Helical" evidence="8">
    <location>
        <begin position="369"/>
        <end position="391"/>
    </location>
</feature>
<evidence type="ECO:0000256" key="2">
    <source>
        <dbReference type="ARBA" id="ARBA00022475"/>
    </source>
</evidence>
<keyword evidence="8 9" id="KW-0961">Cell wall biogenesis/degradation</keyword>
<evidence type="ECO:0000256" key="4">
    <source>
        <dbReference type="ARBA" id="ARBA00022960"/>
    </source>
</evidence>
<dbReference type="GO" id="GO:0015648">
    <property type="term" value="F:lipid-linked peptidoglycan transporter activity"/>
    <property type="evidence" value="ECO:0007669"/>
    <property type="project" value="UniProtKB-UniRule"/>
</dbReference>
<dbReference type="GO" id="GO:0034204">
    <property type="term" value="P:lipid translocation"/>
    <property type="evidence" value="ECO:0007669"/>
    <property type="project" value="TreeGrafter"/>
</dbReference>
<evidence type="ECO:0000256" key="7">
    <source>
        <dbReference type="ARBA" id="ARBA00023136"/>
    </source>
</evidence>
<feature type="transmembrane region" description="Helical" evidence="8">
    <location>
        <begin position="176"/>
        <end position="196"/>
    </location>
</feature>
<dbReference type="CDD" id="cd13123">
    <property type="entry name" value="MATE_MurJ_like"/>
    <property type="match status" value="1"/>
</dbReference>
<evidence type="ECO:0000256" key="8">
    <source>
        <dbReference type="HAMAP-Rule" id="MF_02078"/>
    </source>
</evidence>
<keyword evidence="4 8" id="KW-0133">Cell shape</keyword>
<dbReference type="PANTHER" id="PTHR47019">
    <property type="entry name" value="LIPID II FLIPPASE MURJ"/>
    <property type="match status" value="1"/>
</dbReference>
<dbReference type="PANTHER" id="PTHR47019:SF1">
    <property type="entry name" value="LIPID II FLIPPASE MURJ"/>
    <property type="match status" value="1"/>
</dbReference>
<feature type="transmembrane region" description="Helical" evidence="8">
    <location>
        <begin position="460"/>
        <end position="481"/>
    </location>
</feature>
<proteinExistence type="inferred from homology"/>
<accession>A0A2M7BD27</accession>
<feature type="transmembrane region" description="Helical" evidence="8">
    <location>
        <begin position="71"/>
        <end position="89"/>
    </location>
</feature>
<dbReference type="NCBIfam" id="TIGR01695">
    <property type="entry name" value="murJ_mviN"/>
    <property type="match status" value="1"/>
</dbReference>
<evidence type="ECO:0000256" key="5">
    <source>
        <dbReference type="ARBA" id="ARBA00022984"/>
    </source>
</evidence>
<evidence type="ECO:0000256" key="3">
    <source>
        <dbReference type="ARBA" id="ARBA00022692"/>
    </source>
</evidence>
<feature type="transmembrane region" description="Helical" evidence="8">
    <location>
        <begin position="425"/>
        <end position="448"/>
    </location>
</feature>
<comment type="function">
    <text evidence="8 9">Involved in peptidoglycan biosynthesis. Transports lipid-linked peptidoglycan precursors from the inner to the outer leaflet of the cytoplasmic membrane.</text>
</comment>
<dbReference type="InterPro" id="IPR004268">
    <property type="entry name" value="MurJ"/>
</dbReference>
<comment type="subcellular location">
    <subcellularLocation>
        <location evidence="1 8">Cell membrane</location>
        <topology evidence="1 8">Multi-pass membrane protein</topology>
    </subcellularLocation>
</comment>
<keyword evidence="7 8" id="KW-0472">Membrane</keyword>
<feature type="transmembrane region" description="Helical" evidence="8">
    <location>
        <begin position="202"/>
        <end position="225"/>
    </location>
</feature>
<protein>
    <recommendedName>
        <fullName evidence="8">Probable lipid II flippase MurJ</fullName>
    </recommendedName>
</protein>
<dbReference type="AlphaFoldDB" id="A0A2M7BD27"/>
<sequence length="558" mass="62066">MVKVKNFWQNSKDIFLRRQSGILSAALVIALTYGISMILGIFRERLLVSRFFSCCRENLDVYYAAFRLPDMIFQLVVIGALSAAFIPVFSEKLAKNVKEANELASSFINLLLGFFLILAVAIFIAAKPISILITGNFTLSQIDLMTQMTRLMLLAQIFFLLSNFLSAMIQSHQRFLLPALSPIVYNLGIIASVFFLSKPLGIWSASVGVLIGAFFHLIIQIPLAIKLGFRYRLVLNWADAGVRKMVRLMLPRTMALAASQVEATVSLFLATSLSTGSLTLYYLAQRLADLPVRLVGTSIGQAALPLLSLQLAEQKNEDFKKTLVQSLSQILYLSLPLTAVFLVLRVPFVRFAYGARSFPWEATITTGKTLAAITLSIFPQCAIQLLIRGFYALHDTTIPFFASVVSVIISIVLSLFFIFSLNLGIFGLALAFSISNLINFLLLIFLFQFKKEKFIGRGELLSWFKMAFASVIVALVTWGSMRLLDIFVFDTSRAFPLLLLTVISSLVGILVYFGLSKLFKLKELKTIVGISRKISQWPKSLLPVKEIIEPPLNTPSGV</sequence>
<comment type="similarity">
    <text evidence="8 9">Belongs to the MurJ/MviN family.</text>
</comment>
<dbReference type="Proteomes" id="UP000229631">
    <property type="component" value="Unassembled WGS sequence"/>
</dbReference>
<feature type="transmembrane region" description="Helical" evidence="8">
    <location>
        <begin position="110"/>
        <end position="131"/>
    </location>
</feature>
<evidence type="ECO:0000313" key="11">
    <source>
        <dbReference type="Proteomes" id="UP000229631"/>
    </source>
</evidence>
<evidence type="ECO:0000256" key="9">
    <source>
        <dbReference type="PIRNR" id="PIRNR002869"/>
    </source>
</evidence>
<dbReference type="PRINTS" id="PR01806">
    <property type="entry name" value="VIRFACTRMVIN"/>
</dbReference>
<keyword evidence="5 8" id="KW-0573">Peptidoglycan synthesis</keyword>
<name>A0A2M7BD27_9BACT</name>
<feature type="transmembrane region" description="Helical" evidence="8">
    <location>
        <begin position="330"/>
        <end position="349"/>
    </location>
</feature>
<feature type="transmembrane region" description="Helical" evidence="8">
    <location>
        <begin position="398"/>
        <end position="419"/>
    </location>
</feature>
<keyword evidence="3 8" id="KW-0812">Transmembrane</keyword>
<dbReference type="EMBL" id="PEVC01000036">
    <property type="protein sequence ID" value="PIV01003.1"/>
    <property type="molecule type" value="Genomic_DNA"/>
</dbReference>
<dbReference type="Pfam" id="PF03023">
    <property type="entry name" value="MurJ"/>
    <property type="match status" value="1"/>
</dbReference>
<evidence type="ECO:0000256" key="6">
    <source>
        <dbReference type="ARBA" id="ARBA00022989"/>
    </source>
</evidence>
<dbReference type="GO" id="GO:0008360">
    <property type="term" value="P:regulation of cell shape"/>
    <property type="evidence" value="ECO:0007669"/>
    <property type="project" value="UniProtKB-UniRule"/>
</dbReference>
<evidence type="ECO:0000313" key="10">
    <source>
        <dbReference type="EMBL" id="PIV01003.1"/>
    </source>
</evidence>
<keyword evidence="6 8" id="KW-1133">Transmembrane helix</keyword>
<organism evidence="10 11">
    <name type="scientific">Candidatus Shapirobacteria bacterium CG03_land_8_20_14_0_80_39_12</name>
    <dbReference type="NCBI Taxonomy" id="1974879"/>
    <lineage>
        <taxon>Bacteria</taxon>
        <taxon>Candidatus Shapironibacteriota</taxon>
    </lineage>
</organism>
<feature type="transmembrane region" description="Helical" evidence="8">
    <location>
        <begin position="21"/>
        <end position="42"/>
    </location>
</feature>
<evidence type="ECO:0000256" key="1">
    <source>
        <dbReference type="ARBA" id="ARBA00004651"/>
    </source>
</evidence>
<feature type="transmembrane region" description="Helical" evidence="8">
    <location>
        <begin position="151"/>
        <end position="169"/>
    </location>
</feature>
<comment type="caution">
    <text evidence="10">The sequence shown here is derived from an EMBL/GenBank/DDBJ whole genome shotgun (WGS) entry which is preliminary data.</text>
</comment>